<feature type="non-terminal residue" evidence="2">
    <location>
        <position position="1"/>
    </location>
</feature>
<proteinExistence type="predicted"/>
<dbReference type="Pfam" id="PF00646">
    <property type="entry name" value="F-box"/>
    <property type="match status" value="1"/>
</dbReference>
<dbReference type="Gene3D" id="1.20.1280.50">
    <property type="match status" value="1"/>
</dbReference>
<sequence>TAARDTVLATPELVELVLSQLPMRDLLLRAPLVCKMWHATTLSPDLQRALFFAPDLDPCSDVASAPVHNPLLAKLFPPFFDSTPEHRRYWPTARTIIFMPAARAPAPFARPNASWRRMLVTQPPPQTMRVIQES</sequence>
<comment type="caution">
    <text evidence="2">The sequence shown here is derived from an EMBL/GenBank/DDBJ whole genome shotgun (WGS) entry which is preliminary data.</text>
</comment>
<feature type="domain" description="F-box" evidence="1">
    <location>
        <begin position="11"/>
        <end position="45"/>
    </location>
</feature>
<feature type="non-terminal residue" evidence="2">
    <location>
        <position position="134"/>
    </location>
</feature>
<dbReference type="InterPro" id="IPR001810">
    <property type="entry name" value="F-box_dom"/>
</dbReference>
<evidence type="ECO:0000259" key="1">
    <source>
        <dbReference type="Pfam" id="PF00646"/>
    </source>
</evidence>
<accession>A0AAD6XSH8</accession>
<dbReference type="SUPFAM" id="SSF81383">
    <property type="entry name" value="F-box domain"/>
    <property type="match status" value="1"/>
</dbReference>
<dbReference type="EMBL" id="JARJCN010000018">
    <property type="protein sequence ID" value="KAJ7092263.1"/>
    <property type="molecule type" value="Genomic_DNA"/>
</dbReference>
<reference evidence="2" key="1">
    <citation type="submission" date="2023-03" db="EMBL/GenBank/DDBJ databases">
        <title>Massive genome expansion in bonnet fungi (Mycena s.s.) driven by repeated elements and novel gene families across ecological guilds.</title>
        <authorList>
            <consortium name="Lawrence Berkeley National Laboratory"/>
            <person name="Harder C.B."/>
            <person name="Miyauchi S."/>
            <person name="Viragh M."/>
            <person name="Kuo A."/>
            <person name="Thoen E."/>
            <person name="Andreopoulos B."/>
            <person name="Lu D."/>
            <person name="Skrede I."/>
            <person name="Drula E."/>
            <person name="Henrissat B."/>
            <person name="Morin E."/>
            <person name="Kohler A."/>
            <person name="Barry K."/>
            <person name="LaButti K."/>
            <person name="Morin E."/>
            <person name="Salamov A."/>
            <person name="Lipzen A."/>
            <person name="Mereny Z."/>
            <person name="Hegedus B."/>
            <person name="Baldrian P."/>
            <person name="Stursova M."/>
            <person name="Weitz H."/>
            <person name="Taylor A."/>
            <person name="Grigoriev I.V."/>
            <person name="Nagy L.G."/>
            <person name="Martin F."/>
            <person name="Kauserud H."/>
        </authorList>
    </citation>
    <scope>NUCLEOTIDE SEQUENCE</scope>
    <source>
        <strain evidence="2">CBHHK173m</strain>
    </source>
</reference>
<name>A0AAD6XSH8_9AGAR</name>
<gene>
    <name evidence="2" type="ORF">B0H15DRAFT_749104</name>
</gene>
<organism evidence="2 3">
    <name type="scientific">Mycena belliarum</name>
    <dbReference type="NCBI Taxonomy" id="1033014"/>
    <lineage>
        <taxon>Eukaryota</taxon>
        <taxon>Fungi</taxon>
        <taxon>Dikarya</taxon>
        <taxon>Basidiomycota</taxon>
        <taxon>Agaricomycotina</taxon>
        <taxon>Agaricomycetes</taxon>
        <taxon>Agaricomycetidae</taxon>
        <taxon>Agaricales</taxon>
        <taxon>Marasmiineae</taxon>
        <taxon>Mycenaceae</taxon>
        <taxon>Mycena</taxon>
    </lineage>
</organism>
<protein>
    <recommendedName>
        <fullName evidence="1">F-box domain-containing protein</fullName>
    </recommendedName>
</protein>
<evidence type="ECO:0000313" key="3">
    <source>
        <dbReference type="Proteomes" id="UP001222325"/>
    </source>
</evidence>
<evidence type="ECO:0000313" key="2">
    <source>
        <dbReference type="EMBL" id="KAJ7092263.1"/>
    </source>
</evidence>
<keyword evidence="3" id="KW-1185">Reference proteome</keyword>
<dbReference type="AlphaFoldDB" id="A0AAD6XSH8"/>
<dbReference type="InterPro" id="IPR036047">
    <property type="entry name" value="F-box-like_dom_sf"/>
</dbReference>
<dbReference type="Proteomes" id="UP001222325">
    <property type="component" value="Unassembled WGS sequence"/>
</dbReference>